<sequence>MSSSQNLPLVEPAEYAERVLAASELPDVAREASSLLQECRARSLISDWEGCPKVDDFARLIVATSRVLPAGGSIETGVYQGGTAGPLLCVAAAESFHVSIDPYGLPSQSYVVQDYGNWPVVRHTLTKLTQLAEERQINFCHYLMDSATFVRADLLTHPGRFRIVHLDGDHSQEAVEMELRYFRRRLTGPALFIMDDHDEHFPGVEAALQTTGQGMVRVLHRRYDFPNYGIAGFSAWIHPGISKS</sequence>
<gene>
    <name evidence="1" type="ORF">ETAA8_67320</name>
</gene>
<accession>A0A517YMX6</accession>
<dbReference type="Proteomes" id="UP000315017">
    <property type="component" value="Chromosome"/>
</dbReference>
<keyword evidence="2" id="KW-1185">Reference proteome</keyword>
<reference evidence="1 2" key="1">
    <citation type="submission" date="2019-02" db="EMBL/GenBank/DDBJ databases">
        <title>Deep-cultivation of Planctomycetes and their phenomic and genomic characterization uncovers novel biology.</title>
        <authorList>
            <person name="Wiegand S."/>
            <person name="Jogler M."/>
            <person name="Boedeker C."/>
            <person name="Pinto D."/>
            <person name="Vollmers J."/>
            <person name="Rivas-Marin E."/>
            <person name="Kohn T."/>
            <person name="Peeters S.H."/>
            <person name="Heuer A."/>
            <person name="Rast P."/>
            <person name="Oberbeckmann S."/>
            <person name="Bunk B."/>
            <person name="Jeske O."/>
            <person name="Meyerdierks A."/>
            <person name="Storesund J.E."/>
            <person name="Kallscheuer N."/>
            <person name="Luecker S."/>
            <person name="Lage O.M."/>
            <person name="Pohl T."/>
            <person name="Merkel B.J."/>
            <person name="Hornburger P."/>
            <person name="Mueller R.-W."/>
            <person name="Bruemmer F."/>
            <person name="Labrenz M."/>
            <person name="Spormann A.M."/>
            <person name="Op den Camp H."/>
            <person name="Overmann J."/>
            <person name="Amann R."/>
            <person name="Jetten M.S.M."/>
            <person name="Mascher T."/>
            <person name="Medema M.H."/>
            <person name="Devos D.P."/>
            <person name="Kaster A.-K."/>
            <person name="Ovreas L."/>
            <person name="Rohde M."/>
            <person name="Galperin M.Y."/>
            <person name="Jogler C."/>
        </authorList>
    </citation>
    <scope>NUCLEOTIDE SEQUENCE [LARGE SCALE GENOMIC DNA]</scope>
    <source>
        <strain evidence="1 2">ETA_A8</strain>
    </source>
</reference>
<evidence type="ECO:0008006" key="3">
    <source>
        <dbReference type="Google" id="ProtNLM"/>
    </source>
</evidence>
<organism evidence="1 2">
    <name type="scientific">Anatilimnocola aggregata</name>
    <dbReference type="NCBI Taxonomy" id="2528021"/>
    <lineage>
        <taxon>Bacteria</taxon>
        <taxon>Pseudomonadati</taxon>
        <taxon>Planctomycetota</taxon>
        <taxon>Planctomycetia</taxon>
        <taxon>Pirellulales</taxon>
        <taxon>Pirellulaceae</taxon>
        <taxon>Anatilimnocola</taxon>
    </lineage>
</organism>
<dbReference type="AlphaFoldDB" id="A0A517YMX6"/>
<dbReference type="InterPro" id="IPR029063">
    <property type="entry name" value="SAM-dependent_MTases_sf"/>
</dbReference>
<evidence type="ECO:0000313" key="2">
    <source>
        <dbReference type="Proteomes" id="UP000315017"/>
    </source>
</evidence>
<evidence type="ECO:0000313" key="1">
    <source>
        <dbReference type="EMBL" id="QDU31573.1"/>
    </source>
</evidence>
<dbReference type="RefSeq" id="WP_145098932.1">
    <property type="nucleotide sequence ID" value="NZ_CP036274.1"/>
</dbReference>
<dbReference type="EMBL" id="CP036274">
    <property type="protein sequence ID" value="QDU31573.1"/>
    <property type="molecule type" value="Genomic_DNA"/>
</dbReference>
<dbReference type="KEGG" id="aagg:ETAA8_67320"/>
<dbReference type="Gene3D" id="3.40.50.150">
    <property type="entry name" value="Vaccinia Virus protein VP39"/>
    <property type="match status" value="1"/>
</dbReference>
<protein>
    <recommendedName>
        <fullName evidence="3">Class I SAM-dependent methyltransferase</fullName>
    </recommendedName>
</protein>
<name>A0A517YMX6_9BACT</name>
<proteinExistence type="predicted"/>
<dbReference type="OrthoDB" id="9811332at2"/>